<evidence type="ECO:0000313" key="5">
    <source>
        <dbReference type="Proteomes" id="UP001153069"/>
    </source>
</evidence>
<dbReference type="InterPro" id="IPR020904">
    <property type="entry name" value="Sc_DH/Rdtase_CS"/>
</dbReference>
<feature type="compositionally biased region" description="Acidic residues" evidence="3">
    <location>
        <begin position="410"/>
        <end position="430"/>
    </location>
</feature>
<dbReference type="Pfam" id="PF00106">
    <property type="entry name" value="adh_short"/>
    <property type="match status" value="1"/>
</dbReference>
<dbReference type="OrthoDB" id="157221at2759"/>
<dbReference type="Pfam" id="PF13561">
    <property type="entry name" value="adh_short_C2"/>
    <property type="match status" value="1"/>
</dbReference>
<evidence type="ECO:0000256" key="2">
    <source>
        <dbReference type="ARBA" id="ARBA00023002"/>
    </source>
</evidence>
<feature type="region of interest" description="Disordered" evidence="3">
    <location>
        <begin position="384"/>
        <end position="430"/>
    </location>
</feature>
<dbReference type="GO" id="GO:0016491">
    <property type="term" value="F:oxidoreductase activity"/>
    <property type="evidence" value="ECO:0007669"/>
    <property type="project" value="UniProtKB-KW"/>
</dbReference>
<dbReference type="EMBL" id="CAICTM010000163">
    <property type="protein sequence ID" value="CAB9503387.1"/>
    <property type="molecule type" value="Genomic_DNA"/>
</dbReference>
<comment type="caution">
    <text evidence="4">The sequence shown here is derived from an EMBL/GenBank/DDBJ whole genome shotgun (WGS) entry which is preliminary data.</text>
</comment>
<dbReference type="PANTHER" id="PTHR24320">
    <property type="entry name" value="RETINOL DEHYDROGENASE"/>
    <property type="match status" value="1"/>
</dbReference>
<gene>
    <name evidence="4" type="ORF">SEMRO_164_G073510.1</name>
</gene>
<dbReference type="Proteomes" id="UP001153069">
    <property type="component" value="Unassembled WGS sequence"/>
</dbReference>
<keyword evidence="5" id="KW-1185">Reference proteome</keyword>
<dbReference type="Gene3D" id="3.40.50.720">
    <property type="entry name" value="NAD(P)-binding Rossmann-like Domain"/>
    <property type="match status" value="1"/>
</dbReference>
<accession>A0A9N8DHQ3</accession>
<dbReference type="PRINTS" id="PR00081">
    <property type="entry name" value="GDHRDH"/>
</dbReference>
<feature type="compositionally biased region" description="Low complexity" evidence="3">
    <location>
        <begin position="393"/>
        <end position="409"/>
    </location>
</feature>
<reference evidence="4" key="1">
    <citation type="submission" date="2020-06" db="EMBL/GenBank/DDBJ databases">
        <authorList>
            <consortium name="Plant Systems Biology data submission"/>
        </authorList>
    </citation>
    <scope>NUCLEOTIDE SEQUENCE</scope>
    <source>
        <strain evidence="4">D6</strain>
    </source>
</reference>
<protein>
    <submittedName>
        <fullName evidence="4">Daunorubicin C-13 ketoreductase DnrU</fullName>
    </submittedName>
</protein>
<comment type="similarity">
    <text evidence="1">Belongs to the short-chain dehydrogenases/reductases (SDR) family.</text>
</comment>
<evidence type="ECO:0000313" key="4">
    <source>
        <dbReference type="EMBL" id="CAB9503387.1"/>
    </source>
</evidence>
<keyword evidence="2" id="KW-0560">Oxidoreductase</keyword>
<sequence length="430" mass="47376">MLMTGALVAGLISVVLGIVLFTTIPRHLGVWRFVQNNLWTEGIGWAPSFHHGIPWGYTWEEFHQQDLTGKTALVTGANSGIGFDLSFSLAQVGASVILACRDPQKCSNAKSKILSEANPKGTISTMTIDTASFASTRAMAQAYAHEYYGKQQPHTTIDLLFLNAGVMRLTDWNRDCPSKTDEDQIEVHFQVNYLSHYLLYRLLEPFLSEDARIIPTSSGSSFQSFSYTVATDLETLHRCDNGHFNLGGANLAYGQSKVALILWVKKLARMLGPDSTRRVNAFHPGLVNTPIVEKILASGNLPAFAANVFRERMSSTAWQSPDGALTGLYLACVPAEKGIRGRYFHPMAQEVVNPASLDEKLQDDLWAFSQDLVKDYLAPIEIPVAEEEEEEPTTSTTEMENGVDTAETTGTDDDNGETGEDEQEVDEEQS</sequence>
<dbReference type="InterPro" id="IPR036291">
    <property type="entry name" value="NAD(P)-bd_dom_sf"/>
</dbReference>
<dbReference type="PROSITE" id="PS00061">
    <property type="entry name" value="ADH_SHORT"/>
    <property type="match status" value="1"/>
</dbReference>
<evidence type="ECO:0000256" key="1">
    <source>
        <dbReference type="ARBA" id="ARBA00006484"/>
    </source>
</evidence>
<organism evidence="4 5">
    <name type="scientific">Seminavis robusta</name>
    <dbReference type="NCBI Taxonomy" id="568900"/>
    <lineage>
        <taxon>Eukaryota</taxon>
        <taxon>Sar</taxon>
        <taxon>Stramenopiles</taxon>
        <taxon>Ochrophyta</taxon>
        <taxon>Bacillariophyta</taxon>
        <taxon>Bacillariophyceae</taxon>
        <taxon>Bacillariophycidae</taxon>
        <taxon>Naviculales</taxon>
        <taxon>Naviculaceae</taxon>
        <taxon>Seminavis</taxon>
    </lineage>
</organism>
<dbReference type="PANTHER" id="PTHR24320:SF148">
    <property type="entry name" value="NAD(P)-BINDING ROSSMANN-FOLD SUPERFAMILY PROTEIN"/>
    <property type="match status" value="1"/>
</dbReference>
<name>A0A9N8DHQ3_9STRA</name>
<dbReference type="AlphaFoldDB" id="A0A9N8DHQ3"/>
<evidence type="ECO:0000256" key="3">
    <source>
        <dbReference type="SAM" id="MobiDB-lite"/>
    </source>
</evidence>
<dbReference type="InterPro" id="IPR002347">
    <property type="entry name" value="SDR_fam"/>
</dbReference>
<dbReference type="SUPFAM" id="SSF51735">
    <property type="entry name" value="NAD(P)-binding Rossmann-fold domains"/>
    <property type="match status" value="1"/>
</dbReference>
<proteinExistence type="inferred from homology"/>